<dbReference type="Gene3D" id="1.10.1380.10">
    <property type="entry name" value="Neutral endopeptidase , domain2"/>
    <property type="match status" value="1"/>
</dbReference>
<evidence type="ECO:0000256" key="6">
    <source>
        <dbReference type="ARBA" id="ARBA00022833"/>
    </source>
</evidence>
<reference evidence="8 9" key="1">
    <citation type="submission" date="2019-03" db="EMBL/GenBank/DDBJ databases">
        <title>Genomic Encyclopedia of Archaeal and Bacterial Type Strains, Phase II (KMG-II): from individual species to whole genera.</title>
        <authorList>
            <person name="Goeker M."/>
        </authorList>
    </citation>
    <scope>NUCLEOTIDE SEQUENCE [LARGE SCALE GENOMIC DNA]</scope>
    <source>
        <strain evidence="8 9">ATCC 25591</strain>
    </source>
</reference>
<evidence type="ECO:0000256" key="3">
    <source>
        <dbReference type="ARBA" id="ARBA00022670"/>
    </source>
</evidence>
<dbReference type="RefSeq" id="WP_036457223.1">
    <property type="nucleotide sequence ID" value="NZ_JAQZEE010000001.1"/>
</dbReference>
<dbReference type="InterPro" id="IPR024079">
    <property type="entry name" value="MetalloPept_cat_dom_sf"/>
</dbReference>
<keyword evidence="3" id="KW-0645">Protease</keyword>
<keyword evidence="7" id="KW-0482">Metalloprotease</keyword>
<dbReference type="PANTHER" id="PTHR11733:SF167">
    <property type="entry name" value="FI17812P1-RELATED"/>
    <property type="match status" value="1"/>
</dbReference>
<dbReference type="Proteomes" id="UP000294882">
    <property type="component" value="Unassembled WGS sequence"/>
</dbReference>
<dbReference type="EMBL" id="SOCH01000002">
    <property type="protein sequence ID" value="TDU98183.1"/>
    <property type="molecule type" value="Genomic_DNA"/>
</dbReference>
<dbReference type="PROSITE" id="PS51885">
    <property type="entry name" value="NEPRILYSIN"/>
    <property type="match status" value="1"/>
</dbReference>
<dbReference type="GO" id="GO:0046872">
    <property type="term" value="F:metal ion binding"/>
    <property type="evidence" value="ECO:0007669"/>
    <property type="project" value="UniProtKB-KW"/>
</dbReference>
<keyword evidence="5" id="KW-0378">Hydrolase</keyword>
<name>A0A063YE79_9BACT</name>
<evidence type="ECO:0000256" key="7">
    <source>
        <dbReference type="ARBA" id="ARBA00023049"/>
    </source>
</evidence>
<dbReference type="PANTHER" id="PTHR11733">
    <property type="entry name" value="ZINC METALLOPROTEASE FAMILY M13 NEPRILYSIN-RELATED"/>
    <property type="match status" value="1"/>
</dbReference>
<gene>
    <name evidence="8" type="ORF">JN03_0207</name>
</gene>
<dbReference type="Pfam" id="PF05649">
    <property type="entry name" value="Peptidase_M13_N"/>
    <property type="match status" value="1"/>
</dbReference>
<dbReference type="AlphaFoldDB" id="A0A063YE79"/>
<proteinExistence type="inferred from homology"/>
<dbReference type="GO" id="GO:0016485">
    <property type="term" value="P:protein processing"/>
    <property type="evidence" value="ECO:0007669"/>
    <property type="project" value="TreeGrafter"/>
</dbReference>
<evidence type="ECO:0000313" key="9">
    <source>
        <dbReference type="Proteomes" id="UP000294882"/>
    </source>
</evidence>
<comment type="caution">
    <text evidence="8">The sequence shown here is derived from an EMBL/GenBank/DDBJ whole genome shotgun (WGS) entry which is preliminary data.</text>
</comment>
<dbReference type="InterPro" id="IPR008753">
    <property type="entry name" value="Peptidase_M13_N"/>
</dbReference>
<protein>
    <submittedName>
        <fullName evidence="8">Putative endopeptidase</fullName>
    </submittedName>
</protein>
<evidence type="ECO:0000256" key="4">
    <source>
        <dbReference type="ARBA" id="ARBA00022723"/>
    </source>
</evidence>
<accession>A0A063YE79</accession>
<sequence>MDKELLKKDFYEAINGKWIKENDIPKHLTGWGSFYELDENIKNLKIDLLKKWKANPDEIRNESILLEMVKFYKLVGNWDAREEYGIKPALELIKEINQLKSWKDIEKNYKQFSYINRYLPIHFFIINDFKDSKKQILWFDYPEVILPSKNYYTNPAQQGNLLNVWKNMVSKLLNIYFNKDKELVEKHINNAIKFDETLAKFILTPEQEAVFTSLYNMKDIDYVAKKCSFLDFKKIASEIVGGQEVKEICAPALDFLENLDLIYKNNFELFKSRLLIDTLLSAASFLTDECRLIATEYTSALSGIKSFPKDKYEINATMKFYDMPFGMFYGKTYFGEKAKSDVERMVKEMVNIYKNRITKNTWLTPKTIEKAIEKLNGLGIHIGYPTEIRPYYKDFVVLEYEGYNALINNISKFTYLINEYKFSQYLKPVNKKLWSMSPAKVNAYYSPTENQIVFPAAILQYPFYEYNRNTSENYGGIGAVIAHEISHAFDNNGSNFDVDGNMINWWTEEDKKNFEEKTKQMIELFDNQEIEYGKCNGKLTVSENIADAGGVACAIEAAKKEKDCDLQKFFLSFATIWRIKYREETAKLHLQIDVHAPAKLRTNIQSKNSDDFYKVFDIKEGDNMYLAPEKRVKIW</sequence>
<dbReference type="GO" id="GO:0004222">
    <property type="term" value="F:metalloendopeptidase activity"/>
    <property type="evidence" value="ECO:0007669"/>
    <property type="project" value="InterPro"/>
</dbReference>
<comment type="cofactor">
    <cofactor evidence="1">
        <name>Zn(2+)</name>
        <dbReference type="ChEBI" id="CHEBI:29105"/>
    </cofactor>
</comment>
<evidence type="ECO:0000256" key="5">
    <source>
        <dbReference type="ARBA" id="ARBA00022801"/>
    </source>
</evidence>
<dbReference type="CDD" id="cd08662">
    <property type="entry name" value="M13"/>
    <property type="match status" value="1"/>
</dbReference>
<evidence type="ECO:0000256" key="2">
    <source>
        <dbReference type="ARBA" id="ARBA00007357"/>
    </source>
</evidence>
<evidence type="ECO:0000256" key="1">
    <source>
        <dbReference type="ARBA" id="ARBA00001947"/>
    </source>
</evidence>
<dbReference type="Gene3D" id="3.40.390.10">
    <property type="entry name" value="Collagenase (Catalytic Domain)"/>
    <property type="match status" value="1"/>
</dbReference>
<comment type="similarity">
    <text evidence="2">Belongs to the peptidase M13 family.</text>
</comment>
<dbReference type="GO" id="GO:0005886">
    <property type="term" value="C:plasma membrane"/>
    <property type="evidence" value="ECO:0007669"/>
    <property type="project" value="TreeGrafter"/>
</dbReference>
<dbReference type="SUPFAM" id="SSF55486">
    <property type="entry name" value="Metalloproteases ('zincins'), catalytic domain"/>
    <property type="match status" value="1"/>
</dbReference>
<keyword evidence="6" id="KW-0862">Zinc</keyword>
<dbReference type="InterPro" id="IPR042089">
    <property type="entry name" value="Peptidase_M13_dom_2"/>
</dbReference>
<dbReference type="InterPro" id="IPR000718">
    <property type="entry name" value="Peptidase_M13"/>
</dbReference>
<dbReference type="Pfam" id="PF01431">
    <property type="entry name" value="Peptidase_M13"/>
    <property type="match status" value="1"/>
</dbReference>
<keyword evidence="4" id="KW-0479">Metal-binding</keyword>
<organism evidence="8 9">
    <name type="scientific">Metamycoplasma hyosynoviae</name>
    <dbReference type="NCBI Taxonomy" id="29559"/>
    <lineage>
        <taxon>Bacteria</taxon>
        <taxon>Bacillati</taxon>
        <taxon>Mycoplasmatota</taxon>
        <taxon>Mycoplasmoidales</taxon>
        <taxon>Metamycoplasmataceae</taxon>
        <taxon>Metamycoplasma</taxon>
    </lineage>
</organism>
<dbReference type="InterPro" id="IPR018497">
    <property type="entry name" value="Peptidase_M13_C"/>
</dbReference>
<dbReference type="PRINTS" id="PR00786">
    <property type="entry name" value="NEPRILYSIN"/>
</dbReference>
<evidence type="ECO:0000313" key="8">
    <source>
        <dbReference type="EMBL" id="TDU98183.1"/>
    </source>
</evidence>